<reference evidence="2 3" key="1">
    <citation type="submission" date="2019-07" db="EMBL/GenBank/DDBJ databases">
        <title>De Novo Assembly of kiwifruit Actinidia rufa.</title>
        <authorList>
            <person name="Sugita-Konishi S."/>
            <person name="Sato K."/>
            <person name="Mori E."/>
            <person name="Abe Y."/>
            <person name="Kisaki G."/>
            <person name="Hamano K."/>
            <person name="Suezawa K."/>
            <person name="Otani M."/>
            <person name="Fukuda T."/>
            <person name="Manabe T."/>
            <person name="Gomi K."/>
            <person name="Tabuchi M."/>
            <person name="Akimitsu K."/>
            <person name="Kataoka I."/>
        </authorList>
    </citation>
    <scope>NUCLEOTIDE SEQUENCE [LARGE SCALE GENOMIC DNA]</scope>
    <source>
        <strain evidence="3">cv. Fuchu</strain>
    </source>
</reference>
<comment type="caution">
    <text evidence="2">The sequence shown here is derived from an EMBL/GenBank/DDBJ whole genome shotgun (WGS) entry which is preliminary data.</text>
</comment>
<sequence length="202" mass="23202">MGESNRSQRRLDGLREFGNKISHEYLITYAHIEESEMGLLRIFLWPNRRGPTKGKGQAESIATPDLLSRSLSKTKGRQQGLSEVRRATTRPPQGLSKAKERQDGLSEIRLATVKPVEGQAGDNEACRTQIELILRGHREICRRPKSDSEAYWKSDEWWWSLSDIRRGQSKPVVLKSNLNKSISRTSSVQQPSRRRLVNVRRR</sequence>
<feature type="compositionally biased region" description="Polar residues" evidence="1">
    <location>
        <begin position="69"/>
        <end position="81"/>
    </location>
</feature>
<name>A0A7J0GVG3_9ERIC</name>
<protein>
    <submittedName>
        <fullName evidence="2">Uncharacterized protein</fullName>
    </submittedName>
</protein>
<evidence type="ECO:0000313" key="3">
    <source>
        <dbReference type="Proteomes" id="UP000585474"/>
    </source>
</evidence>
<keyword evidence="3" id="KW-1185">Reference proteome</keyword>
<proteinExistence type="predicted"/>
<accession>A0A7J0GVG3</accession>
<dbReference type="Proteomes" id="UP000585474">
    <property type="component" value="Unassembled WGS sequence"/>
</dbReference>
<evidence type="ECO:0000256" key="1">
    <source>
        <dbReference type="SAM" id="MobiDB-lite"/>
    </source>
</evidence>
<feature type="region of interest" description="Disordered" evidence="1">
    <location>
        <begin position="51"/>
        <end position="102"/>
    </location>
</feature>
<feature type="compositionally biased region" description="Basic residues" evidence="1">
    <location>
        <begin position="192"/>
        <end position="202"/>
    </location>
</feature>
<dbReference type="EMBL" id="BJWL01000024">
    <property type="protein sequence ID" value="GFZ14504.1"/>
    <property type="molecule type" value="Genomic_DNA"/>
</dbReference>
<dbReference type="AlphaFoldDB" id="A0A7J0GVG3"/>
<evidence type="ECO:0000313" key="2">
    <source>
        <dbReference type="EMBL" id="GFZ14504.1"/>
    </source>
</evidence>
<feature type="region of interest" description="Disordered" evidence="1">
    <location>
        <begin position="183"/>
        <end position="202"/>
    </location>
</feature>
<gene>
    <name evidence="2" type="ORF">Acr_24g0006940</name>
</gene>
<organism evidence="2 3">
    <name type="scientific">Actinidia rufa</name>
    <dbReference type="NCBI Taxonomy" id="165716"/>
    <lineage>
        <taxon>Eukaryota</taxon>
        <taxon>Viridiplantae</taxon>
        <taxon>Streptophyta</taxon>
        <taxon>Embryophyta</taxon>
        <taxon>Tracheophyta</taxon>
        <taxon>Spermatophyta</taxon>
        <taxon>Magnoliopsida</taxon>
        <taxon>eudicotyledons</taxon>
        <taxon>Gunneridae</taxon>
        <taxon>Pentapetalae</taxon>
        <taxon>asterids</taxon>
        <taxon>Ericales</taxon>
        <taxon>Actinidiaceae</taxon>
        <taxon>Actinidia</taxon>
    </lineage>
</organism>